<dbReference type="InterPro" id="IPR003959">
    <property type="entry name" value="ATPase_AAA_core"/>
</dbReference>
<dbReference type="InterPro" id="IPR003593">
    <property type="entry name" value="AAA+_ATPase"/>
</dbReference>
<dbReference type="KEGG" id="soe:110789372"/>
<dbReference type="GO" id="GO:0005634">
    <property type="term" value="C:nucleus"/>
    <property type="evidence" value="ECO:0000318"/>
    <property type="project" value="GO_Central"/>
</dbReference>
<comment type="subcellular location">
    <subcellularLocation>
        <location evidence="1">Cytoplasm</location>
    </subcellularLocation>
</comment>
<dbReference type="GO" id="GO:1990275">
    <property type="term" value="F:preribosome binding"/>
    <property type="evidence" value="ECO:0000318"/>
    <property type="project" value="GO_Central"/>
</dbReference>
<accession>A0A9R0IKB6</accession>
<keyword evidence="9" id="KW-0131">Cell cycle</keyword>
<evidence type="ECO:0000259" key="7">
    <source>
        <dbReference type="SMART" id="SM00382"/>
    </source>
</evidence>
<name>A0A9R0IKB6_SPIOL</name>
<feature type="region of interest" description="Disordered" evidence="6">
    <location>
        <begin position="71"/>
        <end position="112"/>
    </location>
</feature>
<reference evidence="9" key="2">
    <citation type="submission" date="2025-08" db="UniProtKB">
        <authorList>
            <consortium name="RefSeq"/>
        </authorList>
    </citation>
    <scope>IDENTIFICATION</scope>
    <source>
        <tissue evidence="9">Leaf</tissue>
    </source>
</reference>
<dbReference type="Proteomes" id="UP000813463">
    <property type="component" value="Chromosome 4"/>
</dbReference>
<evidence type="ECO:0000313" key="8">
    <source>
        <dbReference type="Proteomes" id="UP000813463"/>
    </source>
</evidence>
<feature type="domain" description="AAA+ ATPase" evidence="7">
    <location>
        <begin position="549"/>
        <end position="684"/>
    </location>
</feature>
<dbReference type="OrthoDB" id="27435at2759"/>
<evidence type="ECO:0000256" key="6">
    <source>
        <dbReference type="SAM" id="MobiDB-lite"/>
    </source>
</evidence>
<feature type="compositionally biased region" description="Basic and acidic residues" evidence="6">
    <location>
        <begin position="71"/>
        <end position="80"/>
    </location>
</feature>
<dbReference type="SMART" id="SM00382">
    <property type="entry name" value="AAA"/>
    <property type="match status" value="2"/>
</dbReference>
<dbReference type="Gene3D" id="1.10.8.60">
    <property type="match status" value="2"/>
</dbReference>
<comment type="similarity">
    <text evidence="2">Belongs to the AAA ATPase family.</text>
</comment>
<feature type="compositionally biased region" description="Low complexity" evidence="6">
    <location>
        <begin position="84"/>
        <end position="101"/>
    </location>
</feature>
<evidence type="ECO:0000256" key="1">
    <source>
        <dbReference type="ARBA" id="ARBA00004496"/>
    </source>
</evidence>
<protein>
    <submittedName>
        <fullName evidence="9">Cell division control protein 48 homolog C</fullName>
    </submittedName>
</protein>
<sequence length="788" mass="88437">MRKRRSSHVARSSYWNHSMLLRRLGSCNRYESVEDVVKDLCSRYSEYKRLSAAILTKNVQEALSELNWKQNKDSGRRDVNVRQSTSTSSSSSSSFESNSMSAPTDGQVSNPKFDFMKSTLRETYCHGGFESDKTEESMKKKKEITNVELLEKEEENDAMEDIVMHERIDGGTGRKDLDLEHGRDKVQGQPMFKDFGGMHDVLEELKYNVLIPLRYPELLNRLSQLHAGPPTGILLHGPPGCGKTMLAQAIANEANVPLYQIAAPEIVSGVSGQSEENIRDLFLKARRTSPSIIFIDEIDAIAEKRENLQKGMEGRIVTQLLKCMDNIYGLALVADPKSSNCESRPSLSPAVPEISVPERRQSHVLVIGATNRPNSLDPALRRPGRFSWEIELGVPDENARFEILSVLTHDLGVQEGLDLKKMARDTQGFVGADLEEYVRKASLHAMQTMINLKKAGDNKERALEHHDDNWWKNLHFMHGEVETLYPTMADFEVAVKRVQPSLKREGFSTVPNVKWEDVGGLGTLREEFQSCIINPIKYPEEYGAFREDLPAGFLLYGPPGCGKTLIAKAVANEAGASFIYIKGPELMDKYVGESELAVRKIFSRARTCSPCILFFDEVDALTANRGESSGVTDRVLKQLLIELDGAEERRGVYIIGATNRPELIDRALLRPGRFEELLYIPLPSPQERGLILRALARKRPIDTNVDLIEIAERTACDNFSGADVACLMRRASRVSHQEMQLSKQKGSGAILWIINTSHFEKALVGMSPSVNKKQREFYDSLSRSFKPT</sequence>
<keyword evidence="5" id="KW-0067">ATP-binding</keyword>
<organism evidence="8 9">
    <name type="scientific">Spinacia oleracea</name>
    <name type="common">Spinach</name>
    <dbReference type="NCBI Taxonomy" id="3562"/>
    <lineage>
        <taxon>Eukaryota</taxon>
        <taxon>Viridiplantae</taxon>
        <taxon>Streptophyta</taxon>
        <taxon>Embryophyta</taxon>
        <taxon>Tracheophyta</taxon>
        <taxon>Spermatophyta</taxon>
        <taxon>Magnoliopsida</taxon>
        <taxon>eudicotyledons</taxon>
        <taxon>Gunneridae</taxon>
        <taxon>Pentapetalae</taxon>
        <taxon>Caryophyllales</taxon>
        <taxon>Chenopodiaceae</taxon>
        <taxon>Chenopodioideae</taxon>
        <taxon>Anserineae</taxon>
        <taxon>Spinacia</taxon>
    </lineage>
</organism>
<dbReference type="CDD" id="cd19511">
    <property type="entry name" value="RecA-like_CDC48_r2-like"/>
    <property type="match status" value="1"/>
</dbReference>
<dbReference type="InterPro" id="IPR003960">
    <property type="entry name" value="ATPase_AAA_CS"/>
</dbReference>
<dbReference type="Pfam" id="PF00004">
    <property type="entry name" value="AAA"/>
    <property type="match status" value="2"/>
</dbReference>
<gene>
    <name evidence="9" type="primary">LOC110789372</name>
</gene>
<dbReference type="GO" id="GO:0016887">
    <property type="term" value="F:ATP hydrolysis activity"/>
    <property type="evidence" value="ECO:0000318"/>
    <property type="project" value="GO_Central"/>
</dbReference>
<dbReference type="GO" id="GO:0005737">
    <property type="term" value="C:cytoplasm"/>
    <property type="evidence" value="ECO:0007669"/>
    <property type="project" value="UniProtKB-SubCell"/>
</dbReference>
<evidence type="ECO:0000256" key="3">
    <source>
        <dbReference type="ARBA" id="ARBA00022490"/>
    </source>
</evidence>
<keyword evidence="3" id="KW-0963">Cytoplasm</keyword>
<proteinExistence type="inferred from homology"/>
<dbReference type="InterPro" id="IPR027417">
    <property type="entry name" value="P-loop_NTPase"/>
</dbReference>
<evidence type="ECO:0000256" key="4">
    <source>
        <dbReference type="ARBA" id="ARBA00022741"/>
    </source>
</evidence>
<dbReference type="GeneID" id="110789372"/>
<dbReference type="InterPro" id="IPR055278">
    <property type="entry name" value="CDC48c"/>
</dbReference>
<dbReference type="FunFam" id="3.40.50.300:FF:000567">
    <property type="entry name" value="ATPase, AAA family protein"/>
    <property type="match status" value="1"/>
</dbReference>
<dbReference type="PANTHER" id="PTHR48470">
    <property type="entry name" value="CELL DIVISION CONTROL PROTEIN 48 C ISOFORM 1"/>
    <property type="match status" value="1"/>
</dbReference>
<dbReference type="SUPFAM" id="SSF52540">
    <property type="entry name" value="P-loop containing nucleoside triphosphate hydrolases"/>
    <property type="match status" value="2"/>
</dbReference>
<dbReference type="AlphaFoldDB" id="A0A9R0IKB6"/>
<feature type="domain" description="AAA+ ATPase" evidence="7">
    <location>
        <begin position="229"/>
        <end position="396"/>
    </location>
</feature>
<dbReference type="FunFam" id="3.40.50.300:FF:000365">
    <property type="entry name" value="Ribosome biogenesis ATPase RIX7"/>
    <property type="match status" value="1"/>
</dbReference>
<evidence type="ECO:0000256" key="5">
    <source>
        <dbReference type="ARBA" id="ARBA00022840"/>
    </source>
</evidence>
<evidence type="ECO:0000256" key="2">
    <source>
        <dbReference type="ARBA" id="ARBA00006914"/>
    </source>
</evidence>
<dbReference type="GO" id="GO:0005524">
    <property type="term" value="F:ATP binding"/>
    <property type="evidence" value="ECO:0007669"/>
    <property type="project" value="UniProtKB-KW"/>
</dbReference>
<keyword evidence="8" id="KW-1185">Reference proteome</keyword>
<dbReference type="Gene3D" id="3.40.50.300">
    <property type="entry name" value="P-loop containing nucleotide triphosphate hydrolases"/>
    <property type="match status" value="2"/>
</dbReference>
<dbReference type="PROSITE" id="PS00674">
    <property type="entry name" value="AAA"/>
    <property type="match status" value="2"/>
</dbReference>
<evidence type="ECO:0000313" key="9">
    <source>
        <dbReference type="RefSeq" id="XP_021849724.1"/>
    </source>
</evidence>
<keyword evidence="4" id="KW-0547">Nucleotide-binding</keyword>
<dbReference type="GO" id="GO:0042254">
    <property type="term" value="P:ribosome biogenesis"/>
    <property type="evidence" value="ECO:0000318"/>
    <property type="project" value="GO_Central"/>
</dbReference>
<keyword evidence="9" id="KW-0132">Cell division</keyword>
<reference evidence="8" key="1">
    <citation type="journal article" date="2021" name="Nat. Commun.">
        <title>Genomic analyses provide insights into spinach domestication and the genetic basis of agronomic traits.</title>
        <authorList>
            <person name="Cai X."/>
            <person name="Sun X."/>
            <person name="Xu C."/>
            <person name="Sun H."/>
            <person name="Wang X."/>
            <person name="Ge C."/>
            <person name="Zhang Z."/>
            <person name="Wang Q."/>
            <person name="Fei Z."/>
            <person name="Jiao C."/>
            <person name="Wang Q."/>
        </authorList>
    </citation>
    <scope>NUCLEOTIDE SEQUENCE [LARGE SCALE GENOMIC DNA]</scope>
    <source>
        <strain evidence="8">cv. Varoflay</strain>
    </source>
</reference>
<dbReference type="RefSeq" id="XP_021849724.1">
    <property type="nucleotide sequence ID" value="XM_021994032.2"/>
</dbReference>
<dbReference type="PANTHER" id="PTHR48470:SF1">
    <property type="entry name" value="CELL DIVISION CONTROL PROTEIN 48 C ISOFORM 1"/>
    <property type="match status" value="1"/>
</dbReference>